<dbReference type="PANTHER" id="PTHR12838">
    <property type="entry name" value="U3 SMALL NUCLEOLAR RNA-ASSOCIATED PROTEIN 11"/>
    <property type="match status" value="1"/>
</dbReference>
<dbReference type="GO" id="GO:0032040">
    <property type="term" value="C:small-subunit processome"/>
    <property type="evidence" value="ECO:0007669"/>
    <property type="project" value="InterPro"/>
</dbReference>
<evidence type="ECO:0000256" key="4">
    <source>
        <dbReference type="ARBA" id="ARBA00022552"/>
    </source>
</evidence>
<feature type="region of interest" description="Disordered" evidence="6">
    <location>
        <begin position="1"/>
        <end position="23"/>
    </location>
</feature>
<comment type="similarity">
    <text evidence="2">Belongs to the UTP11 family.</text>
</comment>
<dbReference type="InterPro" id="IPR007144">
    <property type="entry name" value="SSU_processome_Utp11"/>
</dbReference>
<name>A0A836ERI7_9HYME</name>
<gene>
    <name evidence="7" type="primary">Utp11</name>
    <name evidence="7" type="ORF">G6Z78_0009128</name>
</gene>
<dbReference type="GO" id="GO:0006364">
    <property type="term" value="P:rRNA processing"/>
    <property type="evidence" value="ECO:0007669"/>
    <property type="project" value="UniProtKB-KW"/>
</dbReference>
<keyword evidence="4" id="KW-0698">rRNA processing</keyword>
<feature type="compositionally biased region" description="Basic residues" evidence="6">
    <location>
        <begin position="1"/>
        <end position="18"/>
    </location>
</feature>
<organism evidence="7 8">
    <name type="scientific">Pseudoatta argentina</name>
    <dbReference type="NCBI Taxonomy" id="621737"/>
    <lineage>
        <taxon>Eukaryota</taxon>
        <taxon>Metazoa</taxon>
        <taxon>Ecdysozoa</taxon>
        <taxon>Arthropoda</taxon>
        <taxon>Hexapoda</taxon>
        <taxon>Insecta</taxon>
        <taxon>Pterygota</taxon>
        <taxon>Neoptera</taxon>
        <taxon>Endopterygota</taxon>
        <taxon>Hymenoptera</taxon>
        <taxon>Apocrita</taxon>
        <taxon>Aculeata</taxon>
        <taxon>Formicoidea</taxon>
        <taxon>Formicidae</taxon>
        <taxon>Myrmicinae</taxon>
        <taxon>Pseudoatta</taxon>
    </lineage>
</organism>
<evidence type="ECO:0000313" key="8">
    <source>
        <dbReference type="Proteomes" id="UP000668214"/>
    </source>
</evidence>
<evidence type="ECO:0000256" key="6">
    <source>
        <dbReference type="SAM" id="MobiDB-lite"/>
    </source>
</evidence>
<comment type="caution">
    <text evidence="7">The sequence shown here is derived from an EMBL/GenBank/DDBJ whole genome shotgun (WGS) entry which is preliminary data.</text>
</comment>
<comment type="subcellular location">
    <subcellularLocation>
        <location evidence="1">Nucleus</location>
        <location evidence="1">Nucleolus</location>
    </subcellularLocation>
</comment>
<dbReference type="Pfam" id="PF03998">
    <property type="entry name" value="Utp11"/>
    <property type="match status" value="1"/>
</dbReference>
<evidence type="ECO:0000256" key="2">
    <source>
        <dbReference type="ARBA" id="ARBA00008105"/>
    </source>
</evidence>
<proteinExistence type="inferred from homology"/>
<evidence type="ECO:0000256" key="5">
    <source>
        <dbReference type="ARBA" id="ARBA00023242"/>
    </source>
</evidence>
<protein>
    <recommendedName>
        <fullName evidence="3">Probable U3 small nucleolar RNA-associated protein 11</fullName>
    </recommendedName>
</protein>
<keyword evidence="5" id="KW-0539">Nucleus</keyword>
<evidence type="ECO:0000256" key="3">
    <source>
        <dbReference type="ARBA" id="ARBA00020121"/>
    </source>
</evidence>
<keyword evidence="8" id="KW-1185">Reference proteome</keyword>
<evidence type="ECO:0000256" key="1">
    <source>
        <dbReference type="ARBA" id="ARBA00004604"/>
    </source>
</evidence>
<accession>A0A836ERI7</accession>
<dbReference type="PANTHER" id="PTHR12838:SF0">
    <property type="entry name" value="U3 SMALL NUCLEOLAR RNA-ASSOCIATED PROTEIN 11-RELATED"/>
    <property type="match status" value="1"/>
</dbReference>
<sequence length="273" mass="32884">MSSWKKAAKMSQKTHRERHQPEARKHLELLEKKKDYIIRTRDFQEKRATIKLLRKRALNKNPDEFHFYMINSKVVNGVHQELMETQDLRYVAYKRNIEAKKIDKLQSQLHMIDAANETQNQHIFFLDDDEMKNFNLVKKLDTHPGLLFRRTTRPSLKETHDLYKELEKRIDRERELTVVQQKLEVRRVLEDKSTSEMSVVSRHQVNEMHELDWDNVRILDTQQSLFKRRISEMVYIKNQISNINKQSDTEDLPNVYLPFLKKDLTLKNNSRTI</sequence>
<dbReference type="Proteomes" id="UP000668214">
    <property type="component" value="Unassembled WGS sequence"/>
</dbReference>
<reference evidence="7" key="1">
    <citation type="submission" date="2020-02" db="EMBL/GenBank/DDBJ databases">
        <title>Relaxed selection underlies rapid genomic changes in the transitions from sociality to social parasitism in ants.</title>
        <authorList>
            <person name="Bi X."/>
        </authorList>
    </citation>
    <scope>NUCLEOTIDE SEQUENCE</scope>
    <source>
        <strain evidence="7">BGI-DK2014c</strain>
        <tissue evidence="7">Whole body</tissue>
    </source>
</reference>
<feature type="non-terminal residue" evidence="7">
    <location>
        <position position="1"/>
    </location>
</feature>
<evidence type="ECO:0000313" key="7">
    <source>
        <dbReference type="EMBL" id="KAG5319306.1"/>
    </source>
</evidence>
<dbReference type="AlphaFoldDB" id="A0A836ERI7"/>
<dbReference type="EMBL" id="JAANIA010001745">
    <property type="protein sequence ID" value="KAG5319306.1"/>
    <property type="molecule type" value="Genomic_DNA"/>
</dbReference>
<feature type="non-terminal residue" evidence="7">
    <location>
        <position position="273"/>
    </location>
</feature>